<accession>A0AAD9H250</accession>
<gene>
    <name evidence="2" type="ORF">LX32DRAFT_298542</name>
</gene>
<name>A0AAD9H250_9PEZI</name>
<evidence type="ECO:0000313" key="2">
    <source>
        <dbReference type="EMBL" id="KAK2020678.1"/>
    </source>
</evidence>
<dbReference type="EMBL" id="MU843192">
    <property type="protein sequence ID" value="KAK2020678.1"/>
    <property type="molecule type" value="Genomic_DNA"/>
</dbReference>
<dbReference type="Proteomes" id="UP001232148">
    <property type="component" value="Unassembled WGS sequence"/>
</dbReference>
<protein>
    <submittedName>
        <fullName evidence="2">Uncharacterized protein</fullName>
    </submittedName>
</protein>
<evidence type="ECO:0000313" key="3">
    <source>
        <dbReference type="Proteomes" id="UP001232148"/>
    </source>
</evidence>
<evidence type="ECO:0000256" key="1">
    <source>
        <dbReference type="SAM" id="MobiDB-lite"/>
    </source>
</evidence>
<proteinExistence type="predicted"/>
<keyword evidence="3" id="KW-1185">Reference proteome</keyword>
<dbReference type="AlphaFoldDB" id="A0AAD9H250"/>
<organism evidence="2 3">
    <name type="scientific">Colletotrichum zoysiae</name>
    <dbReference type="NCBI Taxonomy" id="1216348"/>
    <lineage>
        <taxon>Eukaryota</taxon>
        <taxon>Fungi</taxon>
        <taxon>Dikarya</taxon>
        <taxon>Ascomycota</taxon>
        <taxon>Pezizomycotina</taxon>
        <taxon>Sordariomycetes</taxon>
        <taxon>Hypocreomycetidae</taxon>
        <taxon>Glomerellales</taxon>
        <taxon>Glomerellaceae</taxon>
        <taxon>Colletotrichum</taxon>
        <taxon>Colletotrichum graminicola species complex</taxon>
    </lineage>
</organism>
<comment type="caution">
    <text evidence="2">The sequence shown here is derived from an EMBL/GenBank/DDBJ whole genome shotgun (WGS) entry which is preliminary data.</text>
</comment>
<reference evidence="2" key="1">
    <citation type="submission" date="2021-06" db="EMBL/GenBank/DDBJ databases">
        <title>Comparative genomics, transcriptomics and evolutionary studies reveal genomic signatures of adaptation to plant cell wall in hemibiotrophic fungi.</title>
        <authorList>
            <consortium name="DOE Joint Genome Institute"/>
            <person name="Baroncelli R."/>
            <person name="Diaz J.F."/>
            <person name="Benocci T."/>
            <person name="Peng M."/>
            <person name="Battaglia E."/>
            <person name="Haridas S."/>
            <person name="Andreopoulos W."/>
            <person name="Labutti K."/>
            <person name="Pangilinan J."/>
            <person name="Floch G.L."/>
            <person name="Makela M.R."/>
            <person name="Henrissat B."/>
            <person name="Grigoriev I.V."/>
            <person name="Crouch J.A."/>
            <person name="De Vries R.P."/>
            <person name="Sukno S.A."/>
            <person name="Thon M.R."/>
        </authorList>
    </citation>
    <scope>NUCLEOTIDE SEQUENCE</scope>
    <source>
        <strain evidence="2">MAFF235873</strain>
    </source>
</reference>
<sequence length="139" mass="15375">MQERNRPGDGPDLPGLGWAWASTYLQYGYRVRIHSSHTLCFLPFAPDVLCFYFTDISSSSLTGPSARQRNEFPHTITIDAVSPPGYRLSVAFIRSVAWHTDTAVCTSASGCPSAPLPPVHQPWKRPWPPRPTALPTKSP</sequence>
<feature type="region of interest" description="Disordered" evidence="1">
    <location>
        <begin position="116"/>
        <end position="139"/>
    </location>
</feature>